<keyword evidence="7" id="KW-1185">Reference proteome</keyword>
<reference evidence="7" key="1">
    <citation type="journal article" date="2010" name="Nature">
        <title>The Amphimedon queenslandica genome and the evolution of animal complexity.</title>
        <authorList>
            <person name="Srivastava M."/>
            <person name="Simakov O."/>
            <person name="Chapman J."/>
            <person name="Fahey B."/>
            <person name="Gauthier M.E."/>
            <person name="Mitros T."/>
            <person name="Richards G.S."/>
            <person name="Conaco C."/>
            <person name="Dacre M."/>
            <person name="Hellsten U."/>
            <person name="Larroux C."/>
            <person name="Putnam N.H."/>
            <person name="Stanke M."/>
            <person name="Adamska M."/>
            <person name="Darling A."/>
            <person name="Degnan S.M."/>
            <person name="Oakley T.H."/>
            <person name="Plachetzki D.C."/>
            <person name="Zhai Y."/>
            <person name="Adamski M."/>
            <person name="Calcino A."/>
            <person name="Cummins S.F."/>
            <person name="Goodstein D.M."/>
            <person name="Harris C."/>
            <person name="Jackson D.J."/>
            <person name="Leys S.P."/>
            <person name="Shu S."/>
            <person name="Woodcroft B.J."/>
            <person name="Vervoort M."/>
            <person name="Kosik K.S."/>
            <person name="Manning G."/>
            <person name="Degnan B.M."/>
            <person name="Rokhsar D.S."/>
        </authorList>
    </citation>
    <scope>NUCLEOTIDE SEQUENCE [LARGE SCALE GENOMIC DNA]</scope>
</reference>
<comment type="subcellular location">
    <subcellularLocation>
        <location evidence="1">Membrane</location>
    </subcellularLocation>
</comment>
<feature type="transmembrane region" description="Helical" evidence="5">
    <location>
        <begin position="905"/>
        <end position="929"/>
    </location>
</feature>
<keyword evidence="3 5" id="KW-1133">Transmembrane helix</keyword>
<accession>A0A1X7VRU5</accession>
<dbReference type="InterPro" id="IPR023298">
    <property type="entry name" value="ATPase_P-typ_TM_dom_sf"/>
</dbReference>
<organism evidence="6">
    <name type="scientific">Amphimedon queenslandica</name>
    <name type="common">Sponge</name>
    <dbReference type="NCBI Taxonomy" id="400682"/>
    <lineage>
        <taxon>Eukaryota</taxon>
        <taxon>Metazoa</taxon>
        <taxon>Porifera</taxon>
        <taxon>Demospongiae</taxon>
        <taxon>Heteroscleromorpha</taxon>
        <taxon>Haplosclerida</taxon>
        <taxon>Niphatidae</taxon>
        <taxon>Amphimedon</taxon>
    </lineage>
</organism>
<dbReference type="PANTHER" id="PTHR13219:SF6">
    <property type="entry name" value="TRANSMEMBRANE PROTEIN 94"/>
    <property type="match status" value="1"/>
</dbReference>
<dbReference type="PANTHER" id="PTHR13219">
    <property type="entry name" value="TRANSMEMBRANE PROTEIN 94"/>
    <property type="match status" value="1"/>
</dbReference>
<proteinExistence type="predicted"/>
<dbReference type="Gene3D" id="3.40.50.1000">
    <property type="entry name" value="HAD superfamily/HAD-like"/>
    <property type="match status" value="1"/>
</dbReference>
<dbReference type="InterPro" id="IPR036412">
    <property type="entry name" value="HAD-like_sf"/>
</dbReference>
<dbReference type="eggNOG" id="KOG4383">
    <property type="taxonomic scope" value="Eukaryota"/>
</dbReference>
<evidence type="ECO:0000256" key="1">
    <source>
        <dbReference type="ARBA" id="ARBA00004370"/>
    </source>
</evidence>
<evidence type="ECO:0000313" key="7">
    <source>
        <dbReference type="Proteomes" id="UP000007879"/>
    </source>
</evidence>
<dbReference type="EnsemblMetazoa" id="XM_019998948.1">
    <property type="protein sequence ID" value="XP_019854507.1"/>
    <property type="gene ID" value="LOC105313589"/>
</dbReference>
<evidence type="ECO:0008006" key="8">
    <source>
        <dbReference type="Google" id="ProtNLM"/>
    </source>
</evidence>
<evidence type="ECO:0000313" key="6">
    <source>
        <dbReference type="EnsemblMetazoa" id="Aqu2.1.43096_001"/>
    </source>
</evidence>
<dbReference type="InterPro" id="IPR039720">
    <property type="entry name" value="TMEM94"/>
</dbReference>
<evidence type="ECO:0000256" key="5">
    <source>
        <dbReference type="SAM" id="Phobius"/>
    </source>
</evidence>
<protein>
    <recommendedName>
        <fullName evidence="8">Cation-transporting P-type ATPase C-terminal domain-containing protein</fullName>
    </recommendedName>
</protein>
<feature type="transmembrane region" description="Helical" evidence="5">
    <location>
        <begin position="295"/>
        <end position="320"/>
    </location>
</feature>
<sequence length="1168" mass="132148">MESIPPQAFVTQSLTSAEANQRLVSDLEDFLCSPQWISFRHIICTRFAEVMNCFYLFFAIFIFLASLFDDEITTFVGALHIVEMLIIFIVLLFRITILVVDIRVHTFWYKERCMSTVVGFIKKGGCTWTHESYPSQPMSTLRSQVTVPGLRDNHIVNIPLTLLVCGDIIQLDFSHPSPANVKIIKPQFHHSDILLPEELNAGQLPHIRYKKESDSISFKESVKAWYKVTQTPFLRRLAQVNLFSHPLSHLSRQKVTVEWFINVFLVPFTFFLTLSFNIIRSLFFPEYFHWSDMYLVWPTLTILPLISLCLPLLWTLSNVYGLLQLEWCFEGYYKAGVCSFSVLLSVLKAILMPYSHLKYSTLHSFGIVSAVCAVDKEFILTSGFPTPEKVFFFRSTPANEKDGKSALDDRNDLNSTRIEVIPEILDLTPTSAKESGLTFDDPNWQEYIASLKPIGLNVAITSHAFGNLSVVSPPVSFGFQTFFDKTQCCCSLAHEIGVSRYAKNNLNFKSSIIVLAHDNSENFMPTISDNSLVKAKSRSFFQKVQSDIQSHMLAILCSDQFHNSILMSSGSADFISKYCCDYWDGQDLQPLSNNEVAAIHDFFTRRSLSSYCIALSYNPLYNNSIPFKGNIGISVPHHVIDRPIHHYSSSESELIMDNATHVLNSLCNQVFVGMVSLQYYPKSDIVSLVQDLRNSGIRFIHFTAENEVKGKIFAEKLGLEAGWNCHISLSPFCDEEYEFDNESLSSNASSFTSVFNLTQAYIKAKLPKGVENVRSHLKNVDNVPLLVPLFTDCSPDAVEEMFKIMQENGEVVLCIGNAAVVDNLSLFKHADIGLSILPAGSDLKEFDCSMHPNANDDSDASSPMRIAASLNSMTCELQIQRNADVSLHATIIKARHWLGSIQKCLLFACGASIASSCFLVLSVLLFLPLPLSSSHMFWFLLFNVPVVSLSLLFNKMDNEMEMLMPDRTVPAGIKDIQQFVVYFVITYFPAAVVSLLLFNLSLDGLCHAQSGFTCNFILGNTNSSQGFQLGWRGLNYQGYTLAQDCTIFFFTLYVMTSSLMFIHHSKPIWKLYKYINWPYIVSLVVVLAFELCYLVVSQVITRYGVDNNGIVWSVSAVPSYFWVIGIIWLLLQLVLQESVKYRIRKKFIHSQRKLRLSFQTKLGMNSPF</sequence>
<feature type="transmembrane region" description="Helical" evidence="5">
    <location>
        <begin position="979"/>
        <end position="998"/>
    </location>
</feature>
<feature type="transmembrane region" description="Helical" evidence="5">
    <location>
        <begin position="1074"/>
        <end position="1096"/>
    </location>
</feature>
<keyword evidence="2 5" id="KW-0812">Transmembrane</keyword>
<dbReference type="SUPFAM" id="SSF56784">
    <property type="entry name" value="HAD-like"/>
    <property type="match status" value="1"/>
</dbReference>
<dbReference type="STRING" id="400682.A0A1X7VRU5"/>
<dbReference type="InParanoid" id="A0A1X7VRU5"/>
<feature type="transmembrane region" description="Helical" evidence="5">
    <location>
        <begin position="74"/>
        <end position="100"/>
    </location>
</feature>
<keyword evidence="4 5" id="KW-0472">Membrane</keyword>
<feature type="transmembrane region" description="Helical" evidence="5">
    <location>
        <begin position="1041"/>
        <end position="1062"/>
    </location>
</feature>
<feature type="transmembrane region" description="Helical" evidence="5">
    <location>
        <begin position="50"/>
        <end position="68"/>
    </location>
</feature>
<dbReference type="GO" id="GO:0016020">
    <property type="term" value="C:membrane"/>
    <property type="evidence" value="ECO:0007669"/>
    <property type="project" value="UniProtKB-SubCell"/>
</dbReference>
<dbReference type="AlphaFoldDB" id="A0A1X7VRU5"/>
<dbReference type="OrthoDB" id="5568754at2759"/>
<dbReference type="EnsemblMetazoa" id="Aqu2.1.43096_001">
    <property type="protein sequence ID" value="Aqu2.1.43096_001"/>
    <property type="gene ID" value="Aqu2.1.43096"/>
</dbReference>
<reference evidence="6" key="2">
    <citation type="submission" date="2017-05" db="UniProtKB">
        <authorList>
            <consortium name="EnsemblMetazoa"/>
        </authorList>
    </citation>
    <scope>IDENTIFICATION</scope>
</reference>
<dbReference type="InterPro" id="IPR023214">
    <property type="entry name" value="HAD_sf"/>
</dbReference>
<gene>
    <name evidence="6" type="primary">105313589</name>
</gene>
<feature type="transmembrane region" description="Helical" evidence="5">
    <location>
        <begin position="1116"/>
        <end position="1135"/>
    </location>
</feature>
<feature type="transmembrane region" description="Helical" evidence="5">
    <location>
        <begin position="935"/>
        <end position="954"/>
    </location>
</feature>
<evidence type="ECO:0000256" key="2">
    <source>
        <dbReference type="ARBA" id="ARBA00022692"/>
    </source>
</evidence>
<dbReference type="SUPFAM" id="SSF81665">
    <property type="entry name" value="Calcium ATPase, transmembrane domain M"/>
    <property type="match status" value="1"/>
</dbReference>
<evidence type="ECO:0000256" key="4">
    <source>
        <dbReference type="ARBA" id="ARBA00023136"/>
    </source>
</evidence>
<name>A0A1X7VRU5_AMPQE</name>
<dbReference type="KEGG" id="aqu:105313589"/>
<dbReference type="Gene3D" id="1.20.1110.10">
    <property type="entry name" value="Calcium-transporting ATPase, transmembrane domain"/>
    <property type="match status" value="1"/>
</dbReference>
<dbReference type="Proteomes" id="UP000007879">
    <property type="component" value="Unassembled WGS sequence"/>
</dbReference>
<feature type="transmembrane region" description="Helical" evidence="5">
    <location>
        <begin position="259"/>
        <end position="283"/>
    </location>
</feature>
<evidence type="ECO:0000256" key="3">
    <source>
        <dbReference type="ARBA" id="ARBA00022989"/>
    </source>
</evidence>